<accession>A0A1V1NVC0</accession>
<reference evidence="3" key="1">
    <citation type="submission" date="2012-11" db="EMBL/GenBank/DDBJ databases">
        <authorList>
            <person name="Lucero-Rivera Y.E."/>
            <person name="Tovar-Ramirez D."/>
        </authorList>
    </citation>
    <scope>NUCLEOTIDE SEQUENCE [LARGE SCALE GENOMIC DNA]</scope>
    <source>
        <strain evidence="3">Araruama</strain>
    </source>
</reference>
<dbReference type="Gene3D" id="3.40.50.300">
    <property type="entry name" value="P-loop containing nucleotide triphosphate hydrolases"/>
    <property type="match status" value="1"/>
</dbReference>
<dbReference type="InterPro" id="IPR003959">
    <property type="entry name" value="ATPase_AAA_core"/>
</dbReference>
<comment type="caution">
    <text evidence="2">The sequence shown here is derived from an EMBL/GenBank/DDBJ whole genome shotgun (WGS) entry which is preliminary data.</text>
</comment>
<name>A0A1V1NVC0_9BACT</name>
<dbReference type="AlphaFoldDB" id="A0A1V1NVC0"/>
<dbReference type="GO" id="GO:0016887">
    <property type="term" value="F:ATP hydrolysis activity"/>
    <property type="evidence" value="ECO:0007669"/>
    <property type="project" value="InterPro"/>
</dbReference>
<feature type="domain" description="ATPase AAA-type core" evidence="1">
    <location>
        <begin position="24"/>
        <end position="306"/>
    </location>
</feature>
<dbReference type="Pfam" id="PF13304">
    <property type="entry name" value="AAA_21"/>
    <property type="match status" value="1"/>
</dbReference>
<dbReference type="InterPro" id="IPR027417">
    <property type="entry name" value="P-loop_NTPase"/>
</dbReference>
<dbReference type="GO" id="GO:0005524">
    <property type="term" value="F:ATP binding"/>
    <property type="evidence" value="ECO:0007669"/>
    <property type="project" value="InterPro"/>
</dbReference>
<dbReference type="PANTHER" id="PTHR43581">
    <property type="entry name" value="ATP/GTP PHOSPHATASE"/>
    <property type="match status" value="1"/>
</dbReference>
<evidence type="ECO:0000259" key="1">
    <source>
        <dbReference type="Pfam" id="PF13304"/>
    </source>
</evidence>
<dbReference type="Proteomes" id="UP000189670">
    <property type="component" value="Unassembled WGS sequence"/>
</dbReference>
<dbReference type="SUPFAM" id="SSF52540">
    <property type="entry name" value="P-loop containing nucleoside triphosphate hydrolases"/>
    <property type="match status" value="1"/>
</dbReference>
<dbReference type="EMBL" id="ATBP01001941">
    <property type="protein sequence ID" value="ETR66505.1"/>
    <property type="molecule type" value="Genomic_DNA"/>
</dbReference>
<dbReference type="InterPro" id="IPR051396">
    <property type="entry name" value="Bact_Antivir_Def_Nuclease"/>
</dbReference>
<dbReference type="PANTHER" id="PTHR43581:SF4">
    <property type="entry name" value="ATP_GTP PHOSPHATASE"/>
    <property type="match status" value="1"/>
</dbReference>
<evidence type="ECO:0000313" key="2">
    <source>
        <dbReference type="EMBL" id="ETR66505.1"/>
    </source>
</evidence>
<organism evidence="2 3">
    <name type="scientific">Candidatus Magnetoglobus multicellularis str. Araruama</name>
    <dbReference type="NCBI Taxonomy" id="890399"/>
    <lineage>
        <taxon>Bacteria</taxon>
        <taxon>Pseudomonadati</taxon>
        <taxon>Thermodesulfobacteriota</taxon>
        <taxon>Desulfobacteria</taxon>
        <taxon>Desulfobacterales</taxon>
        <taxon>Desulfobacteraceae</taxon>
        <taxon>Candidatus Magnetoglobus</taxon>
    </lineage>
</organism>
<evidence type="ECO:0000313" key="3">
    <source>
        <dbReference type="Proteomes" id="UP000189670"/>
    </source>
</evidence>
<gene>
    <name evidence="2" type="ORF">OMM_05622</name>
</gene>
<protein>
    <submittedName>
        <fullName evidence="2">ATPase-like protein</fullName>
    </submittedName>
</protein>
<sequence length="334" mass="38136">MINSYKIKNFKQFDDLFLQHLNLITLIGGKNNTGKTTVLEAFFMFYDSINPEATLRHLSSRGIGSIPLNPEFLWSPIFNSYDMDKTIEMEVSENDVKQKIQIRHTRVLKKSVFSLPTTKGAVPIVKTNQNSLNMESLNFNYFFNDQKEEEFDLIFNGQQLEMHFEQQKKLTKKVVLIPSDAQRDPLKDAERFGLLDIHGHSDSITDVLKIIEPNLKSLTTISQGDQALIYGKIDLPQKIPVTHMGEGTAKLLTILLAIATHENGMVLIDELENGWHYSLFPDILKAIHKMAKQYNCQIIATTHSYEVKKSMVKGLSAEDLSDTTYIRLDKEKIV</sequence>
<proteinExistence type="predicted"/>